<organism evidence="1 2">
    <name type="scientific">Streptomyces thioluteus</name>
    <dbReference type="NCBI Taxonomy" id="66431"/>
    <lineage>
        <taxon>Bacteria</taxon>
        <taxon>Bacillati</taxon>
        <taxon>Actinomycetota</taxon>
        <taxon>Actinomycetes</taxon>
        <taxon>Kitasatosporales</taxon>
        <taxon>Streptomycetaceae</taxon>
        <taxon>Streptomyces</taxon>
    </lineage>
</organism>
<name>A0ABP6IZI5_STRTU</name>
<protein>
    <submittedName>
        <fullName evidence="1">SRPBCC domain-containing protein</fullName>
    </submittedName>
</protein>
<dbReference type="PANTHER" id="PTHR36166:SF1">
    <property type="entry name" value="SRPBCC DOMAIN-CONTAINING PROTEIN"/>
    <property type="match status" value="1"/>
</dbReference>
<dbReference type="RefSeq" id="WP_344960909.1">
    <property type="nucleotide sequence ID" value="NZ_BAAAXZ010000031.1"/>
</dbReference>
<proteinExistence type="predicted"/>
<dbReference type="PANTHER" id="PTHR36166">
    <property type="entry name" value="CHROMOSOME 9, WHOLE GENOME SHOTGUN SEQUENCE"/>
    <property type="match status" value="1"/>
</dbReference>
<evidence type="ECO:0000313" key="1">
    <source>
        <dbReference type="EMBL" id="GAA2914585.1"/>
    </source>
</evidence>
<dbReference type="Proteomes" id="UP001501102">
    <property type="component" value="Unassembled WGS sequence"/>
</dbReference>
<dbReference type="InterPro" id="IPR023393">
    <property type="entry name" value="START-like_dom_sf"/>
</dbReference>
<comment type="caution">
    <text evidence="1">The sequence shown here is derived from an EMBL/GenBank/DDBJ whole genome shotgun (WGS) entry which is preliminary data.</text>
</comment>
<dbReference type="Pfam" id="PF10604">
    <property type="entry name" value="Polyketide_cyc2"/>
    <property type="match status" value="1"/>
</dbReference>
<dbReference type="EMBL" id="BAAAXZ010000031">
    <property type="protein sequence ID" value="GAA2914585.1"/>
    <property type="molecule type" value="Genomic_DNA"/>
</dbReference>
<keyword evidence="2" id="KW-1185">Reference proteome</keyword>
<evidence type="ECO:0000313" key="2">
    <source>
        <dbReference type="Proteomes" id="UP001501102"/>
    </source>
</evidence>
<dbReference type="CDD" id="cd07822">
    <property type="entry name" value="SRPBCC_4"/>
    <property type="match status" value="1"/>
</dbReference>
<accession>A0ABP6IZI5</accession>
<reference evidence="2" key="1">
    <citation type="journal article" date="2019" name="Int. J. Syst. Evol. Microbiol.">
        <title>The Global Catalogue of Microorganisms (GCM) 10K type strain sequencing project: providing services to taxonomists for standard genome sequencing and annotation.</title>
        <authorList>
            <consortium name="The Broad Institute Genomics Platform"/>
            <consortium name="The Broad Institute Genome Sequencing Center for Infectious Disease"/>
            <person name="Wu L."/>
            <person name="Ma J."/>
        </authorList>
    </citation>
    <scope>NUCLEOTIDE SEQUENCE [LARGE SCALE GENOMIC DNA]</scope>
    <source>
        <strain evidence="2">JCM 4087</strain>
    </source>
</reference>
<dbReference type="InterPro" id="IPR019587">
    <property type="entry name" value="Polyketide_cyclase/dehydratase"/>
</dbReference>
<sequence>MRVVETNVKISAPVSLVWDVLVSFDRYVEWNPFMVKAAGRAKPGERLAITLRQSGARAMSFKPKVLVADPGRHLRWIGRLLVPGIFDGMHEFILTETGRGTSFDHKETFSGVLPALMGSKLDSTALGFEQFNQALKDRAESLHSATS</sequence>
<dbReference type="Gene3D" id="3.30.530.20">
    <property type="match status" value="1"/>
</dbReference>
<gene>
    <name evidence="1" type="ORF">GCM10020221_07830</name>
</gene>
<dbReference type="SUPFAM" id="SSF55961">
    <property type="entry name" value="Bet v1-like"/>
    <property type="match status" value="1"/>
</dbReference>